<evidence type="ECO:0000313" key="2">
    <source>
        <dbReference type="Proteomes" id="UP001190700"/>
    </source>
</evidence>
<sequence>MPAVVSRSLEHGTHAILLDEFPDAWTPKHDLSSAVALSVSVKPTLRGAAPSCCSMLLLAHRLIVDTCEEEHHKVSVALCDEQLACLLSDAALRTDRTVRNHLLSLLFNGRKKVLHDDRHQLRRLLRILQVDRAPVRNVSELSDAAVDAGVCTVSARPSLAYLACVLYGANFPPEMTHSYHAVPALSVRIRDVRMILRVHTDLTRMRRGMTRSRTMPSLRDERERAVRAEPSEEPLETFVEGRLSVRV</sequence>
<organism evidence="1 2">
    <name type="scientific">Cymbomonas tetramitiformis</name>
    <dbReference type="NCBI Taxonomy" id="36881"/>
    <lineage>
        <taxon>Eukaryota</taxon>
        <taxon>Viridiplantae</taxon>
        <taxon>Chlorophyta</taxon>
        <taxon>Pyramimonadophyceae</taxon>
        <taxon>Pyramimonadales</taxon>
        <taxon>Pyramimonadaceae</taxon>
        <taxon>Cymbomonas</taxon>
    </lineage>
</organism>
<accession>A0AAE0EWQ0</accession>
<comment type="caution">
    <text evidence="1">The sequence shown here is derived from an EMBL/GenBank/DDBJ whole genome shotgun (WGS) entry which is preliminary data.</text>
</comment>
<keyword evidence="2" id="KW-1185">Reference proteome</keyword>
<evidence type="ECO:0000313" key="1">
    <source>
        <dbReference type="EMBL" id="KAK3243024.1"/>
    </source>
</evidence>
<dbReference type="Proteomes" id="UP001190700">
    <property type="component" value="Unassembled WGS sequence"/>
</dbReference>
<name>A0AAE0EWQ0_9CHLO</name>
<dbReference type="EMBL" id="LGRX02033090">
    <property type="protein sequence ID" value="KAK3243024.1"/>
    <property type="molecule type" value="Genomic_DNA"/>
</dbReference>
<proteinExistence type="predicted"/>
<gene>
    <name evidence="1" type="ORF">CYMTET_47293</name>
</gene>
<protein>
    <submittedName>
        <fullName evidence="1">Uncharacterized protein</fullName>
    </submittedName>
</protein>
<reference evidence="1 2" key="1">
    <citation type="journal article" date="2015" name="Genome Biol. Evol.">
        <title>Comparative Genomics of a Bacterivorous Green Alga Reveals Evolutionary Causalities and Consequences of Phago-Mixotrophic Mode of Nutrition.</title>
        <authorList>
            <person name="Burns J.A."/>
            <person name="Paasch A."/>
            <person name="Narechania A."/>
            <person name="Kim E."/>
        </authorList>
    </citation>
    <scope>NUCLEOTIDE SEQUENCE [LARGE SCALE GENOMIC DNA]</scope>
    <source>
        <strain evidence="1 2">PLY_AMNH</strain>
    </source>
</reference>
<dbReference type="AlphaFoldDB" id="A0AAE0EWQ0"/>